<dbReference type="AlphaFoldDB" id="A0A3C1KG00"/>
<gene>
    <name evidence="2" type="ORF">DCP95_12625</name>
</gene>
<protein>
    <submittedName>
        <fullName evidence="2">Uncharacterized protein</fullName>
    </submittedName>
</protein>
<dbReference type="Proteomes" id="UP000257479">
    <property type="component" value="Unassembled WGS sequence"/>
</dbReference>
<evidence type="ECO:0000256" key="1">
    <source>
        <dbReference type="SAM" id="MobiDB-lite"/>
    </source>
</evidence>
<dbReference type="EMBL" id="DMNG01000220">
    <property type="protein sequence ID" value="HAN25388.1"/>
    <property type="molecule type" value="Genomic_DNA"/>
</dbReference>
<evidence type="ECO:0000313" key="2">
    <source>
        <dbReference type="EMBL" id="HAN25388.1"/>
    </source>
</evidence>
<sequence length="80" mass="8747">MPLFIEEVRAVGRSDIGDPGARAGVLEASVRLRDGAVGVAHDDQLVSWSRRLGPAPQVHGDRHRKLRALSGVEREQELAR</sequence>
<comment type="caution">
    <text evidence="2">The sequence shown here is derived from an EMBL/GenBank/DDBJ whole genome shotgun (WGS) entry which is preliminary data.</text>
</comment>
<accession>A0A3C1KG00</accession>
<organism evidence="2 3">
    <name type="scientific">Microbacterium ginsengisoli</name>
    <dbReference type="NCBI Taxonomy" id="400772"/>
    <lineage>
        <taxon>Bacteria</taxon>
        <taxon>Bacillati</taxon>
        <taxon>Actinomycetota</taxon>
        <taxon>Actinomycetes</taxon>
        <taxon>Micrococcales</taxon>
        <taxon>Microbacteriaceae</taxon>
        <taxon>Microbacterium</taxon>
    </lineage>
</organism>
<proteinExistence type="predicted"/>
<name>A0A3C1KG00_9MICO</name>
<feature type="region of interest" description="Disordered" evidence="1">
    <location>
        <begin position="56"/>
        <end position="80"/>
    </location>
</feature>
<evidence type="ECO:0000313" key="3">
    <source>
        <dbReference type="Proteomes" id="UP000257479"/>
    </source>
</evidence>
<reference evidence="2 3" key="1">
    <citation type="journal article" date="2018" name="Nat. Biotechnol.">
        <title>A standardized bacterial taxonomy based on genome phylogeny substantially revises the tree of life.</title>
        <authorList>
            <person name="Parks D.H."/>
            <person name="Chuvochina M."/>
            <person name="Waite D.W."/>
            <person name="Rinke C."/>
            <person name="Skarshewski A."/>
            <person name="Chaumeil P.A."/>
            <person name="Hugenholtz P."/>
        </authorList>
    </citation>
    <scope>NUCLEOTIDE SEQUENCE [LARGE SCALE GENOMIC DNA]</scope>
    <source>
        <strain evidence="2">UBA9152</strain>
    </source>
</reference>